<keyword evidence="2" id="KW-0472">Membrane</keyword>
<evidence type="ECO:0008006" key="5">
    <source>
        <dbReference type="Google" id="ProtNLM"/>
    </source>
</evidence>
<dbReference type="OrthoDB" id="288694at2759"/>
<keyword evidence="2" id="KW-0812">Transmembrane</keyword>
<feature type="transmembrane region" description="Helical" evidence="2">
    <location>
        <begin position="26"/>
        <end position="46"/>
    </location>
</feature>
<feature type="transmembrane region" description="Helical" evidence="2">
    <location>
        <begin position="299"/>
        <end position="327"/>
    </location>
</feature>
<keyword evidence="4" id="KW-1185">Reference proteome</keyword>
<accession>A0A0V0QTU4</accession>
<feature type="region of interest" description="Disordered" evidence="1">
    <location>
        <begin position="609"/>
        <end position="636"/>
    </location>
</feature>
<protein>
    <recommendedName>
        <fullName evidence="5">Transmembrane protein</fullName>
    </recommendedName>
</protein>
<evidence type="ECO:0000313" key="4">
    <source>
        <dbReference type="Proteomes" id="UP000054937"/>
    </source>
</evidence>
<dbReference type="GO" id="GO:0005634">
    <property type="term" value="C:nucleus"/>
    <property type="evidence" value="ECO:0007669"/>
    <property type="project" value="TreeGrafter"/>
</dbReference>
<dbReference type="OMA" id="EWIANPF"/>
<evidence type="ECO:0000313" key="3">
    <source>
        <dbReference type="EMBL" id="KRX05817.1"/>
    </source>
</evidence>
<feature type="region of interest" description="Disordered" evidence="1">
    <location>
        <begin position="882"/>
        <end position="914"/>
    </location>
</feature>
<organism evidence="3 4">
    <name type="scientific">Pseudocohnilembus persalinus</name>
    <name type="common">Ciliate</name>
    <dbReference type="NCBI Taxonomy" id="266149"/>
    <lineage>
        <taxon>Eukaryota</taxon>
        <taxon>Sar</taxon>
        <taxon>Alveolata</taxon>
        <taxon>Ciliophora</taxon>
        <taxon>Intramacronucleata</taxon>
        <taxon>Oligohymenophorea</taxon>
        <taxon>Scuticociliatia</taxon>
        <taxon>Philasterida</taxon>
        <taxon>Pseudocohnilembidae</taxon>
        <taxon>Pseudocohnilembus</taxon>
    </lineage>
</organism>
<dbReference type="Proteomes" id="UP000054937">
    <property type="component" value="Unassembled WGS sequence"/>
</dbReference>
<proteinExistence type="predicted"/>
<sequence>MITKLDLFGVQPKIYIDQKEKYQTKFGVFLSFCLFSCLIVACWVYGKDMYYKENPQTTVSEEITKHPERFNITKDSFNFGISLQNSGWAHYIDESVYRMELQLRKQIVKGGEVFYENIDLKPRPCTIDDFQVDQEFFAQLGYVEDLYCIGNWDDVFVEGDFGAEIFSTIYGSFYKCQDGDGVTCKSDEEINEILNGGFWAVYFTDQILDPKKFETPFTSTGRSDFGFVSGNSYNEFQMNFQNVFLEDNTGLIFDKIRERKGFSFSQTKESSKATISDGNFLNFSIRLQKVKQTRIYRNYLNFASVIANVGGILKVFTVGFALISWVISQQLLNLKIANELFLFKYDDKQTKGKKYKKQGSSEQQSPQKQNKIERNVKISQIDKKQINNSSTENSGKIEKDYEKQFTKQKIKQNSNEILNSDGTYSQKPRELVFKNFFMSFLGLCRSDEEKNKKQLFDFANEKIRQSLSVQNLISKIAEIEKLKMLLLSDEQQKLFEFLPKPEIDKEILQKKKEVLQEVQIQKQLGSNNYVINSIQKKKKSTKLKQNLFNNVILQDHRTFEQKKTLAFQAFQLIMGKSKKDDIDRKILRLMDDQIHKEFKEQHQDLDEMNSNLQSNYGPNLTKISKLQNSQNDDNLQETPYIRDNEYSFSKDNISPNVKGSQIQDFQNLGSSQNKNNLQSQYYTSQQSGDISNKNNQLNKGYKKQNIYPTFQYQDESDLTSDQRTNRELLKSERVGKYGYQEEVIDRENSQYNSGEQNNGDTLNGENIIFSQENGSDNRQINNDYNKQQKQSLKIARQSYSQRIQKQKQSQEHNKQQNQINISDNNNNLTVPKINNNDSNNYSNDDSSISLDNYSIENTDRQGPFNMPQFSDVSKTIFQEGQNHNNKSFSDISQKEAGDQKINNLKNQKQKKQIK</sequence>
<dbReference type="AlphaFoldDB" id="A0A0V0QTU4"/>
<keyword evidence="2" id="KW-1133">Transmembrane helix</keyword>
<name>A0A0V0QTU4_PSEPJ</name>
<feature type="compositionally biased region" description="Basic and acidic residues" evidence="1">
    <location>
        <begin position="723"/>
        <end position="735"/>
    </location>
</feature>
<gene>
    <name evidence="3" type="ORF">PPERSA_02349</name>
</gene>
<dbReference type="GO" id="GO:0007131">
    <property type="term" value="P:reciprocal meiotic recombination"/>
    <property type="evidence" value="ECO:0007669"/>
    <property type="project" value="TreeGrafter"/>
</dbReference>
<feature type="compositionally biased region" description="Low complexity" evidence="1">
    <location>
        <begin position="815"/>
        <end position="855"/>
    </location>
</feature>
<feature type="compositionally biased region" description="Polar residues" evidence="1">
    <location>
        <begin position="360"/>
        <end position="369"/>
    </location>
</feature>
<dbReference type="PANTHER" id="PTHR31398:SF0">
    <property type="entry name" value="MEIOTIC NUCLEAR DIVISION PROTEIN 1 HOMOLOG"/>
    <property type="match status" value="1"/>
</dbReference>
<dbReference type="PANTHER" id="PTHR31398">
    <property type="entry name" value="MEIOTIC NUCLEAR DIVISION PROTEIN 1 HOMOLOG"/>
    <property type="match status" value="1"/>
</dbReference>
<reference evidence="3 4" key="1">
    <citation type="journal article" date="2015" name="Sci. Rep.">
        <title>Genome of the facultative scuticociliatosis pathogen Pseudocohnilembus persalinus provides insight into its virulence through horizontal gene transfer.</title>
        <authorList>
            <person name="Xiong J."/>
            <person name="Wang G."/>
            <person name="Cheng J."/>
            <person name="Tian M."/>
            <person name="Pan X."/>
            <person name="Warren A."/>
            <person name="Jiang C."/>
            <person name="Yuan D."/>
            <person name="Miao W."/>
        </authorList>
    </citation>
    <scope>NUCLEOTIDE SEQUENCE [LARGE SCALE GENOMIC DNA]</scope>
    <source>
        <strain evidence="3">36N120E</strain>
    </source>
</reference>
<comment type="caution">
    <text evidence="3">The sequence shown here is derived from an EMBL/GenBank/DDBJ whole genome shotgun (WGS) entry which is preliminary data.</text>
</comment>
<feature type="compositionally biased region" description="Polar residues" evidence="1">
    <location>
        <begin position="749"/>
        <end position="767"/>
    </location>
</feature>
<feature type="region of interest" description="Disordered" evidence="1">
    <location>
        <begin position="353"/>
        <end position="374"/>
    </location>
</feature>
<feature type="region of interest" description="Disordered" evidence="1">
    <location>
        <begin position="712"/>
        <end position="767"/>
    </location>
</feature>
<evidence type="ECO:0000256" key="2">
    <source>
        <dbReference type="SAM" id="Phobius"/>
    </source>
</evidence>
<feature type="compositionally biased region" description="Polar residues" evidence="1">
    <location>
        <begin position="882"/>
        <end position="891"/>
    </location>
</feature>
<feature type="region of interest" description="Disordered" evidence="1">
    <location>
        <begin position="787"/>
        <end position="868"/>
    </location>
</feature>
<evidence type="ECO:0000256" key="1">
    <source>
        <dbReference type="SAM" id="MobiDB-lite"/>
    </source>
</evidence>
<feature type="compositionally biased region" description="Polar residues" evidence="1">
    <location>
        <begin position="787"/>
        <end position="807"/>
    </location>
</feature>
<dbReference type="InParanoid" id="A0A0V0QTU4"/>
<dbReference type="EMBL" id="LDAU01000104">
    <property type="protein sequence ID" value="KRX05817.1"/>
    <property type="molecule type" value="Genomic_DNA"/>
</dbReference>